<dbReference type="STRING" id="174720.A0A0N5CCX3"/>
<feature type="compositionally biased region" description="Polar residues" evidence="1">
    <location>
        <begin position="268"/>
        <end position="283"/>
    </location>
</feature>
<feature type="region of interest" description="Disordered" evidence="1">
    <location>
        <begin position="85"/>
        <end position="150"/>
    </location>
</feature>
<sequence length="416" mass="46855">MTPRICQRGLRKTINKEGKSNMVLTELSDEGYISKPSSIDFSSVIPEYETMKDIVEEVASVYNASIHHFCEATRNTLKEQRENLKNNVSQENSEIKIPKSPKGDKNVSKVDKTRGTLGIRKGRVTKKNNSFDPETSFSTNGTSGSRTTAALHPKVKSQANGTMGLRRNSKNVASASCRVQKVKKRNRDTTERAILLAQQGSGLRRADNKKKNLLKEKAERAKREREEKARQVEERRRLKEKERKGMFKEIKEKVEHVKEFRNRVKAPGSSNSQRSGTPISSVSPPEISNEDTINGTFTLTTTKIGTSRSRDRTIVDKSYGDSELVYETPKQPMGEIEARISKNRTIVDKSLEDSELIYETPAAPRKRRRISSLEDEASFNPPRKNGRVSDCENATPNVTFNCYKANTLNADISLTL</sequence>
<accession>A0A0N5CCX3</accession>
<feature type="compositionally biased region" description="Basic and acidic residues" evidence="1">
    <location>
        <begin position="93"/>
        <end position="114"/>
    </location>
</feature>
<reference evidence="3" key="1">
    <citation type="submission" date="2017-02" db="UniProtKB">
        <authorList>
            <consortium name="WormBaseParasite"/>
        </authorList>
    </citation>
    <scope>IDENTIFICATION</scope>
</reference>
<dbReference type="AlphaFoldDB" id="A0A0N5CCX3"/>
<dbReference type="WBParaSite" id="SPAL_0001572100.1">
    <property type="protein sequence ID" value="SPAL_0001572100.1"/>
    <property type="gene ID" value="SPAL_0001572100"/>
</dbReference>
<evidence type="ECO:0000313" key="3">
    <source>
        <dbReference type="WBParaSite" id="SPAL_0001572100.1"/>
    </source>
</evidence>
<dbReference type="Proteomes" id="UP000046392">
    <property type="component" value="Unplaced"/>
</dbReference>
<keyword evidence="2" id="KW-1185">Reference proteome</keyword>
<proteinExistence type="predicted"/>
<evidence type="ECO:0000313" key="2">
    <source>
        <dbReference type="Proteomes" id="UP000046392"/>
    </source>
</evidence>
<feature type="region of interest" description="Disordered" evidence="1">
    <location>
        <begin position="202"/>
        <end position="239"/>
    </location>
</feature>
<feature type="compositionally biased region" description="Basic and acidic residues" evidence="1">
    <location>
        <begin position="204"/>
        <end position="239"/>
    </location>
</feature>
<evidence type="ECO:0000256" key="1">
    <source>
        <dbReference type="SAM" id="MobiDB-lite"/>
    </source>
</evidence>
<feature type="region of interest" description="Disordered" evidence="1">
    <location>
        <begin position="367"/>
        <end position="390"/>
    </location>
</feature>
<name>A0A0N5CCX3_STREA</name>
<feature type="compositionally biased region" description="Polar residues" evidence="1">
    <location>
        <begin position="127"/>
        <end position="148"/>
    </location>
</feature>
<feature type="region of interest" description="Disordered" evidence="1">
    <location>
        <begin position="260"/>
        <end position="294"/>
    </location>
</feature>
<organism evidence="2 3">
    <name type="scientific">Strongyloides papillosus</name>
    <name type="common">Intestinal threadworm</name>
    <dbReference type="NCBI Taxonomy" id="174720"/>
    <lineage>
        <taxon>Eukaryota</taxon>
        <taxon>Metazoa</taxon>
        <taxon>Ecdysozoa</taxon>
        <taxon>Nematoda</taxon>
        <taxon>Chromadorea</taxon>
        <taxon>Rhabditida</taxon>
        <taxon>Tylenchina</taxon>
        <taxon>Panagrolaimomorpha</taxon>
        <taxon>Strongyloidoidea</taxon>
        <taxon>Strongyloididae</taxon>
        <taxon>Strongyloides</taxon>
    </lineage>
</organism>
<protein>
    <submittedName>
        <fullName evidence="3">INCENP_ARK-bind domain-containing protein</fullName>
    </submittedName>
</protein>